<dbReference type="Gene3D" id="2.40.50.140">
    <property type="entry name" value="Nucleic acid-binding proteins"/>
    <property type="match status" value="1"/>
</dbReference>
<dbReference type="PROSITE" id="PS00352">
    <property type="entry name" value="CSD_1"/>
    <property type="match status" value="1"/>
</dbReference>
<dbReference type="InterPro" id="IPR012340">
    <property type="entry name" value="NA-bd_OB-fold"/>
</dbReference>
<evidence type="ECO:0000256" key="2">
    <source>
        <dbReference type="SAM" id="MobiDB-lite"/>
    </source>
</evidence>
<evidence type="ECO:0000313" key="4">
    <source>
        <dbReference type="EMBL" id="CVI25577.1"/>
    </source>
</evidence>
<comment type="subcellular location">
    <subcellularLocation>
        <location evidence="1">Cytoplasm</location>
    </subcellularLocation>
</comment>
<dbReference type="CDD" id="cd04458">
    <property type="entry name" value="CSP_CDS"/>
    <property type="match status" value="1"/>
</dbReference>
<dbReference type="InterPro" id="IPR019844">
    <property type="entry name" value="CSD_CS"/>
</dbReference>
<organism evidence="4 5">
    <name type="scientific">Agrobacterium tumefaciens str. B6</name>
    <dbReference type="NCBI Taxonomy" id="1183423"/>
    <lineage>
        <taxon>Bacteria</taxon>
        <taxon>Pseudomonadati</taxon>
        <taxon>Pseudomonadota</taxon>
        <taxon>Alphaproteobacteria</taxon>
        <taxon>Hyphomicrobiales</taxon>
        <taxon>Rhizobiaceae</taxon>
        <taxon>Rhizobium/Agrobacterium group</taxon>
        <taxon>Agrobacterium</taxon>
        <taxon>Agrobacterium tumefaciens complex</taxon>
    </lineage>
</organism>
<feature type="domain" description="CSD" evidence="3">
    <location>
        <begin position="20"/>
        <end position="85"/>
    </location>
</feature>
<proteinExistence type="predicted"/>
<name>A0A822VCC8_AGRTU</name>
<dbReference type="PRINTS" id="PR00050">
    <property type="entry name" value="COLDSHOCK"/>
</dbReference>
<gene>
    <name evidence="4" type="primary">ysb</name>
    <name evidence="4" type="ORF">AGR4A_pTi0175</name>
</gene>
<evidence type="ECO:0000313" key="5">
    <source>
        <dbReference type="Proteomes" id="UP000192074"/>
    </source>
</evidence>
<dbReference type="PROSITE" id="PS51857">
    <property type="entry name" value="CSD_2"/>
    <property type="match status" value="1"/>
</dbReference>
<dbReference type="GO" id="GO:0005829">
    <property type="term" value="C:cytosol"/>
    <property type="evidence" value="ECO:0007669"/>
    <property type="project" value="UniProtKB-ARBA"/>
</dbReference>
<dbReference type="SMART" id="SM00357">
    <property type="entry name" value="CSP"/>
    <property type="match status" value="1"/>
</dbReference>
<evidence type="ECO:0000259" key="3">
    <source>
        <dbReference type="PROSITE" id="PS51857"/>
    </source>
</evidence>
<accession>A0A822VCC8</accession>
<dbReference type="Proteomes" id="UP000192074">
    <property type="component" value="Unassembled WGS sequence"/>
</dbReference>
<dbReference type="InterPro" id="IPR002059">
    <property type="entry name" value="CSP_DNA-bd"/>
</dbReference>
<dbReference type="PANTHER" id="PTHR46565:SF20">
    <property type="entry name" value="COLD SHOCK DOMAIN-CONTAINING PROTEIN 4"/>
    <property type="match status" value="1"/>
</dbReference>
<dbReference type="AlphaFoldDB" id="A0A822VCC8"/>
<dbReference type="PANTHER" id="PTHR46565">
    <property type="entry name" value="COLD SHOCK DOMAIN PROTEIN 2"/>
    <property type="match status" value="1"/>
</dbReference>
<sequence length="119" mass="13315">MRCGQGNYCWKSPTRRENDMATGKVKWFDATKRFGFITPDDGGPDVFLHLSSITDPACPTLHPGFRLHYGVEQRGGKVTASDVRPAPVEQAVHRAPVTPPQGEEEFSDAFEREWGLRRG</sequence>
<dbReference type="InterPro" id="IPR011129">
    <property type="entry name" value="CSD"/>
</dbReference>
<dbReference type="EMBL" id="FCNL01000043">
    <property type="protein sequence ID" value="CVI25577.1"/>
    <property type="molecule type" value="Genomic_DNA"/>
</dbReference>
<dbReference type="GO" id="GO:0003676">
    <property type="term" value="F:nucleic acid binding"/>
    <property type="evidence" value="ECO:0007669"/>
    <property type="project" value="InterPro"/>
</dbReference>
<dbReference type="Pfam" id="PF00313">
    <property type="entry name" value="CSD"/>
    <property type="match status" value="1"/>
</dbReference>
<feature type="region of interest" description="Disordered" evidence="2">
    <location>
        <begin position="76"/>
        <end position="106"/>
    </location>
</feature>
<comment type="caution">
    <text evidence="4">The sequence shown here is derived from an EMBL/GenBank/DDBJ whole genome shotgun (WGS) entry which is preliminary data.</text>
</comment>
<protein>
    <submittedName>
        <fullName evidence="4">CspA-like protein</fullName>
    </submittedName>
</protein>
<reference evidence="4 5" key="1">
    <citation type="submission" date="2016-01" db="EMBL/GenBank/DDBJ databases">
        <authorList>
            <person name="Regsiter A."/>
            <person name="william w."/>
        </authorList>
    </citation>
    <scope>NUCLEOTIDE SEQUENCE [LARGE SCALE GENOMIC DNA]</scope>
    <source>
        <strain evidence="4 5">B6</strain>
    </source>
</reference>
<evidence type="ECO:0000256" key="1">
    <source>
        <dbReference type="RuleBase" id="RU000408"/>
    </source>
</evidence>
<dbReference type="SUPFAM" id="SSF50249">
    <property type="entry name" value="Nucleic acid-binding proteins"/>
    <property type="match status" value="1"/>
</dbReference>